<feature type="region of interest" description="Disordered" evidence="1">
    <location>
        <begin position="33"/>
        <end position="53"/>
    </location>
</feature>
<reference evidence="2" key="1">
    <citation type="submission" date="2021-06" db="EMBL/GenBank/DDBJ databases">
        <title>Comparative genomics, transcriptomics and evolutionary studies reveal genomic signatures of adaptation to plant cell wall in hemibiotrophic fungi.</title>
        <authorList>
            <consortium name="DOE Joint Genome Institute"/>
            <person name="Baroncelli R."/>
            <person name="Diaz J.F."/>
            <person name="Benocci T."/>
            <person name="Peng M."/>
            <person name="Battaglia E."/>
            <person name="Haridas S."/>
            <person name="Andreopoulos W."/>
            <person name="Labutti K."/>
            <person name="Pangilinan J."/>
            <person name="Floch G.L."/>
            <person name="Makela M.R."/>
            <person name="Henrissat B."/>
            <person name="Grigoriev I.V."/>
            <person name="Crouch J.A."/>
            <person name="De Vries R.P."/>
            <person name="Sukno S.A."/>
            <person name="Thon M.R."/>
        </authorList>
    </citation>
    <scope>NUCLEOTIDE SEQUENCE</scope>
    <source>
        <strain evidence="2">CBS 125086</strain>
    </source>
</reference>
<dbReference type="EMBL" id="JAHLJV010000029">
    <property type="protein sequence ID" value="KAK1590737.1"/>
    <property type="molecule type" value="Genomic_DNA"/>
</dbReference>
<protein>
    <submittedName>
        <fullName evidence="2">Uncharacterized protein</fullName>
    </submittedName>
</protein>
<organism evidence="2 3">
    <name type="scientific">Colletotrichum navitas</name>
    <dbReference type="NCBI Taxonomy" id="681940"/>
    <lineage>
        <taxon>Eukaryota</taxon>
        <taxon>Fungi</taxon>
        <taxon>Dikarya</taxon>
        <taxon>Ascomycota</taxon>
        <taxon>Pezizomycotina</taxon>
        <taxon>Sordariomycetes</taxon>
        <taxon>Hypocreomycetidae</taxon>
        <taxon>Glomerellales</taxon>
        <taxon>Glomerellaceae</taxon>
        <taxon>Colletotrichum</taxon>
        <taxon>Colletotrichum graminicola species complex</taxon>
    </lineage>
</organism>
<sequence length="190" mass="21697">MMIKKKIHNQKTLRMARVPWGHMVNGSELEPRRPMTRQMPKTKKEKRGHGTRLTELNTPRTARIRWSAAVLARCRDERDRWAVIGTGVSATCLSEHMDGSGAPLYPFDFGTGVCFPDGCYTWSFSSSQKRRLMLRIRYECCLVRFRTNNGRVGLCHIALPFYLVPTALKLPAATRNDESRIALGLNPKSY</sequence>
<dbReference type="AlphaFoldDB" id="A0AAD8PZT7"/>
<dbReference type="Proteomes" id="UP001230504">
    <property type="component" value="Unassembled WGS sequence"/>
</dbReference>
<proteinExistence type="predicted"/>
<evidence type="ECO:0000313" key="2">
    <source>
        <dbReference type="EMBL" id="KAK1590737.1"/>
    </source>
</evidence>
<dbReference type="GeneID" id="85435679"/>
<evidence type="ECO:0000256" key="1">
    <source>
        <dbReference type="SAM" id="MobiDB-lite"/>
    </source>
</evidence>
<feature type="compositionally biased region" description="Basic residues" evidence="1">
    <location>
        <begin position="40"/>
        <end position="50"/>
    </location>
</feature>
<accession>A0AAD8PZT7</accession>
<dbReference type="RefSeq" id="XP_060414211.1">
    <property type="nucleotide sequence ID" value="XM_060551439.1"/>
</dbReference>
<name>A0AAD8PZT7_9PEZI</name>
<comment type="caution">
    <text evidence="2">The sequence shown here is derived from an EMBL/GenBank/DDBJ whole genome shotgun (WGS) entry which is preliminary data.</text>
</comment>
<keyword evidence="3" id="KW-1185">Reference proteome</keyword>
<gene>
    <name evidence="2" type="ORF">LY79DRAFT_198586</name>
</gene>
<evidence type="ECO:0000313" key="3">
    <source>
        <dbReference type="Proteomes" id="UP001230504"/>
    </source>
</evidence>